<evidence type="ECO:0000313" key="8">
    <source>
        <dbReference type="Proteomes" id="UP001215598"/>
    </source>
</evidence>
<dbReference type="PROSITE" id="PS51891">
    <property type="entry name" value="CENP_V_GFA"/>
    <property type="match status" value="1"/>
</dbReference>
<evidence type="ECO:0000256" key="1">
    <source>
        <dbReference type="ARBA" id="ARBA00005495"/>
    </source>
</evidence>
<evidence type="ECO:0000313" key="7">
    <source>
        <dbReference type="EMBL" id="KAJ7712359.1"/>
    </source>
</evidence>
<feature type="region of interest" description="Disordered" evidence="5">
    <location>
        <begin position="145"/>
        <end position="172"/>
    </location>
</feature>
<organism evidence="7 8">
    <name type="scientific">Mycena metata</name>
    <dbReference type="NCBI Taxonomy" id="1033252"/>
    <lineage>
        <taxon>Eukaryota</taxon>
        <taxon>Fungi</taxon>
        <taxon>Dikarya</taxon>
        <taxon>Basidiomycota</taxon>
        <taxon>Agaricomycotina</taxon>
        <taxon>Agaricomycetes</taxon>
        <taxon>Agaricomycetidae</taxon>
        <taxon>Agaricales</taxon>
        <taxon>Marasmiineae</taxon>
        <taxon>Mycenaceae</taxon>
        <taxon>Mycena</taxon>
    </lineage>
</organism>
<dbReference type="GO" id="GO:0046872">
    <property type="term" value="F:metal ion binding"/>
    <property type="evidence" value="ECO:0007669"/>
    <property type="project" value="UniProtKB-KW"/>
</dbReference>
<dbReference type="EMBL" id="JARKIB010000368">
    <property type="protein sequence ID" value="KAJ7712359.1"/>
    <property type="molecule type" value="Genomic_DNA"/>
</dbReference>
<dbReference type="Proteomes" id="UP001215598">
    <property type="component" value="Unassembled WGS sequence"/>
</dbReference>
<evidence type="ECO:0000256" key="2">
    <source>
        <dbReference type="ARBA" id="ARBA00022723"/>
    </source>
</evidence>
<dbReference type="SUPFAM" id="SSF51316">
    <property type="entry name" value="Mss4-like"/>
    <property type="match status" value="1"/>
</dbReference>
<dbReference type="InterPro" id="IPR006913">
    <property type="entry name" value="CENP-V/GFA"/>
</dbReference>
<sequence>MPIELKGSCHCGAVRFSLQSSTPVPFALCLCSICRKVGGAGGSINLGGHFKTLKVEQGKEHISVSKAVMNRDTPEEHIAVSERSFCSQCATMLWVYDKTWPELVHPFAAAIDSPLQIPEKMVCLMADSKPDYVRLPEGPKDVFAKYPNGPLRAGTKPNGPLTGETLPVQQIG</sequence>
<keyword evidence="2" id="KW-0479">Metal-binding</keyword>
<dbReference type="Pfam" id="PF04828">
    <property type="entry name" value="GFA"/>
    <property type="match status" value="1"/>
</dbReference>
<dbReference type="PANTHER" id="PTHR33337:SF44">
    <property type="entry name" value="DUF636 DOMAIN PROTEIN (AFU_ORTHOLOGUE AFUA_1G09754)"/>
    <property type="match status" value="1"/>
</dbReference>
<evidence type="ECO:0000256" key="3">
    <source>
        <dbReference type="ARBA" id="ARBA00022833"/>
    </source>
</evidence>
<protein>
    <submittedName>
        <fullName evidence="7">Mss4-like protein</fullName>
    </submittedName>
</protein>
<dbReference type="GO" id="GO:0016846">
    <property type="term" value="F:carbon-sulfur lyase activity"/>
    <property type="evidence" value="ECO:0007669"/>
    <property type="project" value="InterPro"/>
</dbReference>
<keyword evidence="3" id="KW-0862">Zinc</keyword>
<keyword evidence="8" id="KW-1185">Reference proteome</keyword>
<gene>
    <name evidence="7" type="ORF">B0H16DRAFT_1625158</name>
</gene>
<dbReference type="Gene3D" id="3.90.1590.10">
    <property type="entry name" value="glutathione-dependent formaldehyde- activating enzyme (gfa)"/>
    <property type="match status" value="1"/>
</dbReference>
<accession>A0AAD7H5B1</accession>
<dbReference type="AlphaFoldDB" id="A0AAD7H5B1"/>
<keyword evidence="4" id="KW-0456">Lyase</keyword>
<feature type="domain" description="CENP-V/GFA" evidence="6">
    <location>
        <begin position="5"/>
        <end position="133"/>
    </location>
</feature>
<name>A0AAD7H5B1_9AGAR</name>
<comment type="similarity">
    <text evidence="1">Belongs to the Gfa family.</text>
</comment>
<dbReference type="PANTHER" id="PTHR33337">
    <property type="entry name" value="GFA DOMAIN-CONTAINING PROTEIN"/>
    <property type="match status" value="1"/>
</dbReference>
<evidence type="ECO:0000256" key="4">
    <source>
        <dbReference type="ARBA" id="ARBA00023239"/>
    </source>
</evidence>
<evidence type="ECO:0000259" key="6">
    <source>
        <dbReference type="PROSITE" id="PS51891"/>
    </source>
</evidence>
<proteinExistence type="inferred from homology"/>
<dbReference type="InterPro" id="IPR011057">
    <property type="entry name" value="Mss4-like_sf"/>
</dbReference>
<evidence type="ECO:0000256" key="5">
    <source>
        <dbReference type="SAM" id="MobiDB-lite"/>
    </source>
</evidence>
<reference evidence="7" key="1">
    <citation type="submission" date="2023-03" db="EMBL/GenBank/DDBJ databases">
        <title>Massive genome expansion in bonnet fungi (Mycena s.s.) driven by repeated elements and novel gene families across ecological guilds.</title>
        <authorList>
            <consortium name="Lawrence Berkeley National Laboratory"/>
            <person name="Harder C.B."/>
            <person name="Miyauchi S."/>
            <person name="Viragh M."/>
            <person name="Kuo A."/>
            <person name="Thoen E."/>
            <person name="Andreopoulos B."/>
            <person name="Lu D."/>
            <person name="Skrede I."/>
            <person name="Drula E."/>
            <person name="Henrissat B."/>
            <person name="Morin E."/>
            <person name="Kohler A."/>
            <person name="Barry K."/>
            <person name="LaButti K."/>
            <person name="Morin E."/>
            <person name="Salamov A."/>
            <person name="Lipzen A."/>
            <person name="Mereny Z."/>
            <person name="Hegedus B."/>
            <person name="Baldrian P."/>
            <person name="Stursova M."/>
            <person name="Weitz H."/>
            <person name="Taylor A."/>
            <person name="Grigoriev I.V."/>
            <person name="Nagy L.G."/>
            <person name="Martin F."/>
            <person name="Kauserud H."/>
        </authorList>
    </citation>
    <scope>NUCLEOTIDE SEQUENCE</scope>
    <source>
        <strain evidence="7">CBHHK182m</strain>
    </source>
</reference>
<comment type="caution">
    <text evidence="7">The sequence shown here is derived from an EMBL/GenBank/DDBJ whole genome shotgun (WGS) entry which is preliminary data.</text>
</comment>